<dbReference type="InterPro" id="IPR019642">
    <property type="entry name" value="DUF2507"/>
</dbReference>
<keyword evidence="2" id="KW-1185">Reference proteome</keyword>
<dbReference type="STRING" id="1423803.FD13_GL000471"/>
<dbReference type="Proteomes" id="UP000051589">
    <property type="component" value="Unassembled WGS sequence"/>
</dbReference>
<dbReference type="SUPFAM" id="SSF111126">
    <property type="entry name" value="Ligand-binding domain in the NO signalling and Golgi transport"/>
    <property type="match status" value="1"/>
</dbReference>
<gene>
    <name evidence="1" type="ORF">FD13_GL000471</name>
</gene>
<dbReference type="Pfam" id="PF10702">
    <property type="entry name" value="DUF2507"/>
    <property type="match status" value="1"/>
</dbReference>
<sequence length="177" mass="19617">MKESIIVNNLYQTVMSDPDGAPYLPQFLMRDALLSELLGNDKGDISYWAGKALARRFPVGSPKDAQVFFKQAGFGDLTLLKQTADMTQWQLSGEPVKLHKELDTAADFTLEAGFLAEMMAQQLGVLTEAEPIETPRKLRSNTVTFAVYTDPENLIPDFDAPMPLTIVNHHATEKATD</sequence>
<dbReference type="PATRIC" id="fig|1423803.3.peg.466"/>
<evidence type="ECO:0000313" key="2">
    <source>
        <dbReference type="Proteomes" id="UP000051589"/>
    </source>
</evidence>
<accession>A0A0R2DNQ8</accession>
<dbReference type="AlphaFoldDB" id="A0A0R2DNQ8"/>
<proteinExistence type="predicted"/>
<dbReference type="InterPro" id="IPR024096">
    <property type="entry name" value="NO_sig/Golgi_transp_ligand-bd"/>
</dbReference>
<comment type="caution">
    <text evidence="1">The sequence shown here is derived from an EMBL/GenBank/DDBJ whole genome shotgun (WGS) entry which is preliminary data.</text>
</comment>
<protein>
    <submittedName>
        <fullName evidence="1">Hydrocarbon binding protein</fullName>
    </submittedName>
</protein>
<dbReference type="Gene3D" id="3.30.1380.20">
    <property type="entry name" value="Trafficking protein particle complex subunit 3"/>
    <property type="match status" value="1"/>
</dbReference>
<dbReference type="EMBL" id="AYZH01000013">
    <property type="protein sequence ID" value="KRN01884.1"/>
    <property type="molecule type" value="Genomic_DNA"/>
</dbReference>
<evidence type="ECO:0000313" key="1">
    <source>
        <dbReference type="EMBL" id="KRN01884.1"/>
    </source>
</evidence>
<organism evidence="1 2">
    <name type="scientific">Levilactobacillus senmaizukei DSM 21775 = NBRC 103853</name>
    <dbReference type="NCBI Taxonomy" id="1423803"/>
    <lineage>
        <taxon>Bacteria</taxon>
        <taxon>Bacillati</taxon>
        <taxon>Bacillota</taxon>
        <taxon>Bacilli</taxon>
        <taxon>Lactobacillales</taxon>
        <taxon>Lactobacillaceae</taxon>
        <taxon>Levilactobacillus</taxon>
    </lineage>
</organism>
<reference evidence="1 2" key="1">
    <citation type="journal article" date="2015" name="Genome Announc.">
        <title>Expanding the biotechnology potential of lactobacilli through comparative genomics of 213 strains and associated genera.</title>
        <authorList>
            <person name="Sun Z."/>
            <person name="Harris H.M."/>
            <person name="McCann A."/>
            <person name="Guo C."/>
            <person name="Argimon S."/>
            <person name="Zhang W."/>
            <person name="Yang X."/>
            <person name="Jeffery I.B."/>
            <person name="Cooney J.C."/>
            <person name="Kagawa T.F."/>
            <person name="Liu W."/>
            <person name="Song Y."/>
            <person name="Salvetti E."/>
            <person name="Wrobel A."/>
            <person name="Rasinkangas P."/>
            <person name="Parkhill J."/>
            <person name="Rea M.C."/>
            <person name="O'Sullivan O."/>
            <person name="Ritari J."/>
            <person name="Douillard F.P."/>
            <person name="Paul Ross R."/>
            <person name="Yang R."/>
            <person name="Briner A.E."/>
            <person name="Felis G.E."/>
            <person name="de Vos W.M."/>
            <person name="Barrangou R."/>
            <person name="Klaenhammer T.R."/>
            <person name="Caufield P.W."/>
            <person name="Cui Y."/>
            <person name="Zhang H."/>
            <person name="O'Toole P.W."/>
        </authorList>
    </citation>
    <scope>NUCLEOTIDE SEQUENCE [LARGE SCALE GENOMIC DNA]</scope>
    <source>
        <strain evidence="1 2">DSM 21775</strain>
    </source>
</reference>
<name>A0A0R2DNQ8_9LACO</name>